<comment type="similarity">
    <text evidence="1">Belongs to the acetyltransferase family. RimI subfamily.</text>
</comment>
<dbReference type="InterPro" id="IPR016181">
    <property type="entry name" value="Acyl_CoA_acyltransferase"/>
</dbReference>
<keyword evidence="5" id="KW-1185">Reference proteome</keyword>
<dbReference type="SUPFAM" id="SSF53067">
    <property type="entry name" value="Actin-like ATPase domain"/>
    <property type="match status" value="2"/>
</dbReference>
<dbReference type="GO" id="GO:0002949">
    <property type="term" value="P:tRNA threonylcarbamoyladenosine modification"/>
    <property type="evidence" value="ECO:0007669"/>
    <property type="project" value="InterPro"/>
</dbReference>
<dbReference type="STRING" id="1851544.ODI_02311"/>
<feature type="active site" description="Proton donor" evidence="1">
    <location>
        <position position="390"/>
    </location>
</feature>
<feature type="active site" description="Proton acceptor" evidence="1">
    <location>
        <position position="378"/>
    </location>
</feature>
<protein>
    <recommendedName>
        <fullName evidence="1">[Ribosomal protein bS18]-alanine N-acetyltransferase</fullName>
        <ecNumber evidence="1">2.3.1.266</ecNumber>
    </recommendedName>
</protein>
<name>A0A1C3K7A7_9BURK</name>
<dbReference type="InterPro" id="IPR000182">
    <property type="entry name" value="GNAT_dom"/>
</dbReference>
<comment type="function">
    <text evidence="1">Acetylates the N-terminal alanine of ribosomal protein bS18.</text>
</comment>
<dbReference type="GO" id="GO:0005829">
    <property type="term" value="C:cytosol"/>
    <property type="evidence" value="ECO:0007669"/>
    <property type="project" value="TreeGrafter"/>
</dbReference>
<feature type="binding site" evidence="1">
    <location>
        <begin position="344"/>
        <end position="346"/>
    </location>
    <ligand>
        <name>acetyl-CoA</name>
        <dbReference type="ChEBI" id="CHEBI:57288"/>
    </ligand>
</feature>
<dbReference type="PANTHER" id="PTHR11735">
    <property type="entry name" value="TRNA N6-ADENOSINE THREONYLCARBAMOYLTRANSFERASE"/>
    <property type="match status" value="1"/>
</dbReference>
<dbReference type="SUPFAM" id="SSF55729">
    <property type="entry name" value="Acyl-CoA N-acyltransferases (Nat)"/>
    <property type="match status" value="1"/>
</dbReference>
<keyword evidence="1" id="KW-0963">Cytoplasm</keyword>
<sequence length="429" mass="44734">MMLNLLALETSSSRCGVALLRLCKGEVQVTLREHEGSQEHAERLLPMADALLAEAGLRRADLGAVAFGQGPGGFTGLRVACGVTQGLAFALDLPVLPVVSHLAVASQSTAGPGQVVVVALDARMEEVYLAAYRRGAAGEAPWQTLVEPLLMPAAAVPDWLAAMLPAWGVDETSLPVRVAGDAWEAYAGQMALPALCERDPALRPGADAVARLGLAAWQRGETVPAELAAPLYVRDKVAFTTAERAEGAGGNPRARVPGPAAAAPGPAGGAALPAGMTLSPMTRGDIDAVLAIETAVQAFPWTARNIQDALTAGYPAWVLREAGGAAAGFYIAMHAPDVAHLLVIAVRRDAQGGGLGRYLMAHCEAAAAALGLEGVLLEVRPSNEQAQRFYARQGFKQIGLRRGYYPAAHGGREDARVLQKPLAVVERQP</sequence>
<organism evidence="3 5">
    <name type="scientific">Orrella dioscoreae</name>
    <dbReference type="NCBI Taxonomy" id="1851544"/>
    <lineage>
        <taxon>Bacteria</taxon>
        <taxon>Pseudomonadati</taxon>
        <taxon>Pseudomonadota</taxon>
        <taxon>Betaproteobacteria</taxon>
        <taxon>Burkholderiales</taxon>
        <taxon>Alcaligenaceae</taxon>
        <taxon>Orrella</taxon>
    </lineage>
</organism>
<dbReference type="InterPro" id="IPR043129">
    <property type="entry name" value="ATPase_NBD"/>
</dbReference>
<comment type="subcellular location">
    <subcellularLocation>
        <location evidence="1">Cytoplasm</location>
    </subcellularLocation>
</comment>
<dbReference type="AlphaFoldDB" id="A0A1C3K7A7"/>
<evidence type="ECO:0000313" key="4">
    <source>
        <dbReference type="EMBL" id="SOE48325.1"/>
    </source>
</evidence>
<dbReference type="HAMAP" id="MF_02210">
    <property type="entry name" value="RimI"/>
    <property type="match status" value="1"/>
</dbReference>
<dbReference type="Proteomes" id="UP000078558">
    <property type="component" value="Chromosome I"/>
</dbReference>
<dbReference type="RefSeq" id="WP_067758981.1">
    <property type="nucleotide sequence ID" value="NZ_LT907988.1"/>
</dbReference>
<gene>
    <name evidence="1" type="primary">rimI</name>
    <name evidence="3" type="ORF">ODI_02311</name>
    <name evidence="4" type="ORF">ODI_R1374</name>
</gene>
<reference evidence="3 5" key="1">
    <citation type="submission" date="2016-06" db="EMBL/GenBank/DDBJ databases">
        <authorList>
            <person name="Kjaerup R.B."/>
            <person name="Dalgaard T.S."/>
            <person name="Juul-Madsen H.R."/>
        </authorList>
    </citation>
    <scope>NUCLEOTIDE SEQUENCE [LARGE SCALE GENOMIC DNA]</scope>
    <source>
        <strain evidence="3">Orrdi1</strain>
    </source>
</reference>
<dbReference type="CDD" id="cd24032">
    <property type="entry name" value="ASKHA_NBD_TsaB"/>
    <property type="match status" value="1"/>
</dbReference>
<dbReference type="InterPro" id="IPR043690">
    <property type="entry name" value="RimI"/>
</dbReference>
<evidence type="ECO:0000256" key="1">
    <source>
        <dbReference type="HAMAP-Rule" id="MF_02210"/>
    </source>
</evidence>
<dbReference type="PANTHER" id="PTHR11735:SF11">
    <property type="entry name" value="TRNA THREONYLCARBAMOYLADENOSINE BIOSYNTHESIS PROTEIN TSAB"/>
    <property type="match status" value="1"/>
</dbReference>
<evidence type="ECO:0000313" key="5">
    <source>
        <dbReference type="Proteomes" id="UP000078558"/>
    </source>
</evidence>
<dbReference type="Gene3D" id="3.40.630.30">
    <property type="match status" value="1"/>
</dbReference>
<keyword evidence="1 3" id="KW-0808">Transferase</keyword>
<dbReference type="NCBIfam" id="TIGR01575">
    <property type="entry name" value="rimI"/>
    <property type="match status" value="1"/>
</dbReference>
<dbReference type="InterPro" id="IPR022496">
    <property type="entry name" value="T6A_TsaB"/>
</dbReference>
<dbReference type="Gene3D" id="3.30.420.40">
    <property type="match status" value="2"/>
</dbReference>
<dbReference type="Pfam" id="PF00583">
    <property type="entry name" value="Acetyltransf_1"/>
    <property type="match status" value="1"/>
</dbReference>
<evidence type="ECO:0000259" key="2">
    <source>
        <dbReference type="PROSITE" id="PS51186"/>
    </source>
</evidence>
<dbReference type="InterPro" id="IPR006464">
    <property type="entry name" value="AcTrfase_RimI/Ard1"/>
</dbReference>
<feature type="binding site" evidence="1">
    <location>
        <position position="383"/>
    </location>
    <ligand>
        <name>acetyl-CoA</name>
        <dbReference type="ChEBI" id="CHEBI:57288"/>
    </ligand>
</feature>
<evidence type="ECO:0000313" key="3">
    <source>
        <dbReference type="EMBL" id="SBT27409.1"/>
    </source>
</evidence>
<dbReference type="GO" id="GO:0008999">
    <property type="term" value="F:protein-N-terminal-alanine acetyltransferase activity"/>
    <property type="evidence" value="ECO:0007669"/>
    <property type="project" value="UniProtKB-UniRule"/>
</dbReference>
<dbReference type="Pfam" id="PF00814">
    <property type="entry name" value="TsaD"/>
    <property type="match status" value="1"/>
</dbReference>
<proteinExistence type="inferred from homology"/>
<reference evidence="4 5" key="2">
    <citation type="submission" date="2017-08" db="EMBL/GenBank/DDBJ databases">
        <authorList>
            <person name="de Groot N.N."/>
        </authorList>
    </citation>
    <scope>NUCLEOTIDE SEQUENCE [LARGE SCALE GENOMIC DNA]</scope>
    <source>
        <strain evidence="4">Orrdi1</strain>
    </source>
</reference>
<dbReference type="KEGG" id="odi:ODI_R1374"/>
<dbReference type="EC" id="2.3.1.266" evidence="1"/>
<feature type="domain" description="N-acetyltransferase" evidence="2">
    <location>
        <begin position="276"/>
        <end position="423"/>
    </location>
</feature>
<dbReference type="EMBL" id="FLRC01000054">
    <property type="protein sequence ID" value="SBT27409.1"/>
    <property type="molecule type" value="Genomic_DNA"/>
</dbReference>
<dbReference type="CDD" id="cd04301">
    <property type="entry name" value="NAT_SF"/>
    <property type="match status" value="1"/>
</dbReference>
<dbReference type="OrthoDB" id="9796919at2"/>
<keyword evidence="1 3" id="KW-0012">Acyltransferase</keyword>
<dbReference type="EMBL" id="LT907988">
    <property type="protein sequence ID" value="SOE48325.1"/>
    <property type="molecule type" value="Genomic_DNA"/>
</dbReference>
<comment type="caution">
    <text evidence="1">Lacks conserved residue(s) required for the propagation of feature annotation.</text>
</comment>
<dbReference type="PROSITE" id="PS51186">
    <property type="entry name" value="GNAT"/>
    <property type="match status" value="1"/>
</dbReference>
<comment type="catalytic activity">
    <reaction evidence="1">
        <text>N-terminal L-alanyl-[ribosomal protein bS18] + acetyl-CoA = N-terminal N(alpha)-acetyl-L-alanyl-[ribosomal protein bS18] + CoA + H(+)</text>
        <dbReference type="Rhea" id="RHEA:43756"/>
        <dbReference type="Rhea" id="RHEA-COMP:10676"/>
        <dbReference type="Rhea" id="RHEA-COMP:10677"/>
        <dbReference type="ChEBI" id="CHEBI:15378"/>
        <dbReference type="ChEBI" id="CHEBI:57287"/>
        <dbReference type="ChEBI" id="CHEBI:57288"/>
        <dbReference type="ChEBI" id="CHEBI:64718"/>
        <dbReference type="ChEBI" id="CHEBI:83683"/>
        <dbReference type="EC" id="2.3.1.266"/>
    </reaction>
</comment>
<accession>A0A1C3K7A7</accession>
<dbReference type="InterPro" id="IPR000905">
    <property type="entry name" value="Gcp-like_dom"/>
</dbReference>
<dbReference type="NCBIfam" id="TIGR03725">
    <property type="entry name" value="T6A_YeaZ"/>
    <property type="match status" value="1"/>
</dbReference>